<dbReference type="SUPFAM" id="SSF52540">
    <property type="entry name" value="P-loop containing nucleoside triphosphate hydrolases"/>
    <property type="match status" value="1"/>
</dbReference>
<sequence length="264" mass="28797">MTTAGTGEDRAPLAAFESVGVRAGRRWLLHDITFGLYPGEIVTLVGPNGAGKTTLVKALLGIIPITTGRILRPDPSRVGYVPQRLFLDPVMPLSVRRLVSPACRTPAPVIEAALRETGVEMRIDDPVSNLSGGEFQRVLLARALLRNPSLLVLDEPAQGVDYRGEMALYQLLSRLRTERGLSILMVSHDLHVVMASTDRVICLNGHICCSGEPRVVSVSPEFRDLFGSRADQLALYAHHHDHCHRSDSATEPLCPTCTPEDKTP</sequence>
<dbReference type="Gene3D" id="3.40.50.300">
    <property type="entry name" value="P-loop containing nucleotide triphosphate hydrolases"/>
    <property type="match status" value="1"/>
</dbReference>
<feature type="region of interest" description="Disordered" evidence="10">
    <location>
        <begin position="244"/>
        <end position="264"/>
    </location>
</feature>
<dbReference type="Pfam" id="PF00005">
    <property type="entry name" value="ABC_tran"/>
    <property type="match status" value="1"/>
</dbReference>
<keyword evidence="4" id="KW-0862">Zinc</keyword>
<evidence type="ECO:0000256" key="10">
    <source>
        <dbReference type="SAM" id="MobiDB-lite"/>
    </source>
</evidence>
<feature type="domain" description="ABC transporter" evidence="11">
    <location>
        <begin position="14"/>
        <end position="229"/>
    </location>
</feature>
<evidence type="ECO:0000313" key="12">
    <source>
        <dbReference type="EMBL" id="MBE1237752.1"/>
    </source>
</evidence>
<keyword evidence="2" id="KW-1003">Cell membrane</keyword>
<dbReference type="EMBL" id="JACZHT010000007">
    <property type="protein sequence ID" value="MBE1237752.1"/>
    <property type="molecule type" value="Genomic_DNA"/>
</dbReference>
<dbReference type="InterPro" id="IPR050153">
    <property type="entry name" value="Metal_Ion_Import_ABC"/>
</dbReference>
<proteinExistence type="predicted"/>
<evidence type="ECO:0000256" key="5">
    <source>
        <dbReference type="ARBA" id="ARBA00022840"/>
    </source>
</evidence>
<evidence type="ECO:0000256" key="9">
    <source>
        <dbReference type="ARBA" id="ARBA00023136"/>
    </source>
</evidence>
<dbReference type="GO" id="GO:0010043">
    <property type="term" value="P:response to zinc ion"/>
    <property type="evidence" value="ECO:0007669"/>
    <property type="project" value="TreeGrafter"/>
</dbReference>
<keyword evidence="1" id="KW-0813">Transport</keyword>
<keyword evidence="13" id="KW-1185">Reference proteome</keyword>
<dbReference type="SMART" id="SM00382">
    <property type="entry name" value="AAA"/>
    <property type="match status" value="1"/>
</dbReference>
<evidence type="ECO:0000256" key="8">
    <source>
        <dbReference type="ARBA" id="ARBA00023065"/>
    </source>
</evidence>
<evidence type="ECO:0000256" key="2">
    <source>
        <dbReference type="ARBA" id="ARBA00022475"/>
    </source>
</evidence>
<dbReference type="PANTHER" id="PTHR42734">
    <property type="entry name" value="METAL TRANSPORT SYSTEM ATP-BINDING PROTEIN TM_0124-RELATED"/>
    <property type="match status" value="1"/>
</dbReference>
<dbReference type="AlphaFoldDB" id="A0A8J6YY00"/>
<name>A0A8J6YY00_9PROT</name>
<evidence type="ECO:0000313" key="13">
    <source>
        <dbReference type="Proteomes" id="UP000631034"/>
    </source>
</evidence>
<dbReference type="PANTHER" id="PTHR42734:SF9">
    <property type="entry name" value="ZINC IMPORT ATP-BINDING PROTEIN ZNUC"/>
    <property type="match status" value="1"/>
</dbReference>
<protein>
    <submittedName>
        <fullName evidence="12">ATP-binding cassette domain-containing protein</fullName>
    </submittedName>
</protein>
<evidence type="ECO:0000256" key="4">
    <source>
        <dbReference type="ARBA" id="ARBA00022833"/>
    </source>
</evidence>
<reference evidence="12" key="1">
    <citation type="submission" date="2020-10" db="EMBL/GenBank/DDBJ databases">
        <title>Genome sequence of the unusual species of purple photosynthetic bacteria, Phaeovibrio sulfidiphilus DSM 23193, type strain.</title>
        <authorList>
            <person name="Kyndt J.A."/>
            <person name="Meyer T.E."/>
        </authorList>
    </citation>
    <scope>NUCLEOTIDE SEQUENCE</scope>
    <source>
        <strain evidence="12">DSM 23193</strain>
    </source>
</reference>
<keyword evidence="7" id="KW-1278">Translocase</keyword>
<evidence type="ECO:0000259" key="11">
    <source>
        <dbReference type="PROSITE" id="PS50893"/>
    </source>
</evidence>
<dbReference type="InterPro" id="IPR003593">
    <property type="entry name" value="AAA+_ATPase"/>
</dbReference>
<keyword evidence="6" id="KW-0864">Zinc transport</keyword>
<evidence type="ECO:0000256" key="3">
    <source>
        <dbReference type="ARBA" id="ARBA00022741"/>
    </source>
</evidence>
<keyword evidence="9" id="KW-0472">Membrane</keyword>
<keyword evidence="3" id="KW-0547">Nucleotide-binding</keyword>
<keyword evidence="8" id="KW-0406">Ion transport</keyword>
<dbReference type="InterPro" id="IPR003439">
    <property type="entry name" value="ABC_transporter-like_ATP-bd"/>
</dbReference>
<dbReference type="PROSITE" id="PS00211">
    <property type="entry name" value="ABC_TRANSPORTER_1"/>
    <property type="match status" value="1"/>
</dbReference>
<evidence type="ECO:0000256" key="6">
    <source>
        <dbReference type="ARBA" id="ARBA00022906"/>
    </source>
</evidence>
<keyword evidence="5 12" id="KW-0067">ATP-binding</keyword>
<evidence type="ECO:0000256" key="7">
    <source>
        <dbReference type="ARBA" id="ARBA00022967"/>
    </source>
</evidence>
<dbReference type="InterPro" id="IPR017871">
    <property type="entry name" value="ABC_transporter-like_CS"/>
</dbReference>
<dbReference type="PROSITE" id="PS50893">
    <property type="entry name" value="ABC_TRANSPORTER_2"/>
    <property type="match status" value="1"/>
</dbReference>
<dbReference type="Proteomes" id="UP000631034">
    <property type="component" value="Unassembled WGS sequence"/>
</dbReference>
<accession>A0A8J6YY00</accession>
<evidence type="ECO:0000256" key="1">
    <source>
        <dbReference type="ARBA" id="ARBA00022448"/>
    </source>
</evidence>
<gene>
    <name evidence="12" type="ORF">IHV25_08840</name>
</gene>
<dbReference type="GO" id="GO:0005524">
    <property type="term" value="F:ATP binding"/>
    <property type="evidence" value="ECO:0007669"/>
    <property type="project" value="UniProtKB-KW"/>
</dbReference>
<organism evidence="12 13">
    <name type="scientific">Phaeovibrio sulfidiphilus</name>
    <dbReference type="NCBI Taxonomy" id="1220600"/>
    <lineage>
        <taxon>Bacteria</taxon>
        <taxon>Pseudomonadati</taxon>
        <taxon>Pseudomonadota</taxon>
        <taxon>Alphaproteobacteria</taxon>
        <taxon>Rhodospirillales</taxon>
        <taxon>Rhodospirillaceae</taxon>
        <taxon>Phaeovibrio</taxon>
    </lineage>
</organism>
<dbReference type="RefSeq" id="WP_192534767.1">
    <property type="nucleotide sequence ID" value="NZ_JACZHT010000007.1"/>
</dbReference>
<comment type="caution">
    <text evidence="12">The sequence shown here is derived from an EMBL/GenBank/DDBJ whole genome shotgun (WGS) entry which is preliminary data.</text>
</comment>
<dbReference type="GO" id="GO:0016887">
    <property type="term" value="F:ATP hydrolysis activity"/>
    <property type="evidence" value="ECO:0007669"/>
    <property type="project" value="InterPro"/>
</dbReference>
<dbReference type="InterPro" id="IPR027417">
    <property type="entry name" value="P-loop_NTPase"/>
</dbReference>
<dbReference type="GO" id="GO:0006829">
    <property type="term" value="P:zinc ion transport"/>
    <property type="evidence" value="ECO:0007669"/>
    <property type="project" value="UniProtKB-KW"/>
</dbReference>